<keyword evidence="2" id="KW-1185">Reference proteome</keyword>
<sequence length="151" mass="17375">MGKLGRIYHPGCSQGDAKTYALAIVRAIQECGALTSHQLWDHAQAEGIRTKRQLKQFLRWMKQEHLVSTVELPAHGDNRVYKLPDRIRDDAISGVSAAAGRIETPEKEYKIDLGEIWLKNNPREQLTKYELRLQAREERRGLAPLMPFWDI</sequence>
<dbReference type="Proteomes" id="UP000001514">
    <property type="component" value="Unassembled WGS sequence"/>
</dbReference>
<dbReference type="InParanoid" id="D8TAS4"/>
<dbReference type="KEGG" id="smo:SELMODRAFT_448859"/>
<dbReference type="HOGENOM" id="CLU_1734626_0_0_1"/>
<name>D8TAS4_SELML</name>
<organism evidence="2">
    <name type="scientific">Selaginella moellendorffii</name>
    <name type="common">Spikemoss</name>
    <dbReference type="NCBI Taxonomy" id="88036"/>
    <lineage>
        <taxon>Eukaryota</taxon>
        <taxon>Viridiplantae</taxon>
        <taxon>Streptophyta</taxon>
        <taxon>Embryophyta</taxon>
        <taxon>Tracheophyta</taxon>
        <taxon>Lycopodiopsida</taxon>
        <taxon>Selaginellales</taxon>
        <taxon>Selaginellaceae</taxon>
        <taxon>Selaginella</taxon>
    </lineage>
</organism>
<gene>
    <name evidence="1" type="ORF">SELMODRAFT_448859</name>
</gene>
<proteinExistence type="predicted"/>
<reference evidence="1 2" key="1">
    <citation type="journal article" date="2011" name="Science">
        <title>The Selaginella genome identifies genetic changes associated with the evolution of vascular plants.</title>
        <authorList>
            <person name="Banks J.A."/>
            <person name="Nishiyama T."/>
            <person name="Hasebe M."/>
            <person name="Bowman J.L."/>
            <person name="Gribskov M."/>
            <person name="dePamphilis C."/>
            <person name="Albert V.A."/>
            <person name="Aono N."/>
            <person name="Aoyama T."/>
            <person name="Ambrose B.A."/>
            <person name="Ashton N.W."/>
            <person name="Axtell M.J."/>
            <person name="Barker E."/>
            <person name="Barker M.S."/>
            <person name="Bennetzen J.L."/>
            <person name="Bonawitz N.D."/>
            <person name="Chapple C."/>
            <person name="Cheng C."/>
            <person name="Correa L.G."/>
            <person name="Dacre M."/>
            <person name="DeBarry J."/>
            <person name="Dreyer I."/>
            <person name="Elias M."/>
            <person name="Engstrom E.M."/>
            <person name="Estelle M."/>
            <person name="Feng L."/>
            <person name="Finet C."/>
            <person name="Floyd S.K."/>
            <person name="Frommer W.B."/>
            <person name="Fujita T."/>
            <person name="Gramzow L."/>
            <person name="Gutensohn M."/>
            <person name="Harholt J."/>
            <person name="Hattori M."/>
            <person name="Heyl A."/>
            <person name="Hirai T."/>
            <person name="Hiwatashi Y."/>
            <person name="Ishikawa M."/>
            <person name="Iwata M."/>
            <person name="Karol K.G."/>
            <person name="Koehler B."/>
            <person name="Kolukisaoglu U."/>
            <person name="Kubo M."/>
            <person name="Kurata T."/>
            <person name="Lalonde S."/>
            <person name="Li K."/>
            <person name="Li Y."/>
            <person name="Litt A."/>
            <person name="Lyons E."/>
            <person name="Manning G."/>
            <person name="Maruyama T."/>
            <person name="Michael T.P."/>
            <person name="Mikami K."/>
            <person name="Miyazaki S."/>
            <person name="Morinaga S."/>
            <person name="Murata T."/>
            <person name="Mueller-Roeber B."/>
            <person name="Nelson D.R."/>
            <person name="Obara M."/>
            <person name="Oguri Y."/>
            <person name="Olmstead R.G."/>
            <person name="Onodera N."/>
            <person name="Petersen B.L."/>
            <person name="Pils B."/>
            <person name="Prigge M."/>
            <person name="Rensing S.A."/>
            <person name="Riano-Pachon D.M."/>
            <person name="Roberts A.W."/>
            <person name="Sato Y."/>
            <person name="Scheller H.V."/>
            <person name="Schulz B."/>
            <person name="Schulz C."/>
            <person name="Shakirov E.V."/>
            <person name="Shibagaki N."/>
            <person name="Shinohara N."/>
            <person name="Shippen D.E."/>
            <person name="Soerensen I."/>
            <person name="Sotooka R."/>
            <person name="Sugimoto N."/>
            <person name="Sugita M."/>
            <person name="Sumikawa N."/>
            <person name="Tanurdzic M."/>
            <person name="Theissen G."/>
            <person name="Ulvskov P."/>
            <person name="Wakazuki S."/>
            <person name="Weng J.K."/>
            <person name="Willats W.W."/>
            <person name="Wipf D."/>
            <person name="Wolf P.G."/>
            <person name="Yang L."/>
            <person name="Zimmer A.D."/>
            <person name="Zhu Q."/>
            <person name="Mitros T."/>
            <person name="Hellsten U."/>
            <person name="Loque D."/>
            <person name="Otillar R."/>
            <person name="Salamov A."/>
            <person name="Schmutz J."/>
            <person name="Shapiro H."/>
            <person name="Lindquist E."/>
            <person name="Lucas S."/>
            <person name="Rokhsar D."/>
            <person name="Grigoriev I.V."/>
        </authorList>
    </citation>
    <scope>NUCLEOTIDE SEQUENCE [LARGE SCALE GENOMIC DNA]</scope>
</reference>
<evidence type="ECO:0000313" key="2">
    <source>
        <dbReference type="Proteomes" id="UP000001514"/>
    </source>
</evidence>
<evidence type="ECO:0000313" key="1">
    <source>
        <dbReference type="EMBL" id="EFJ06256.1"/>
    </source>
</evidence>
<dbReference type="AlphaFoldDB" id="D8TAS4"/>
<dbReference type="Gramene" id="EFJ06256">
    <property type="protein sequence ID" value="EFJ06256"/>
    <property type="gene ID" value="SELMODRAFT_448859"/>
</dbReference>
<dbReference type="EMBL" id="GL377704">
    <property type="protein sequence ID" value="EFJ06256.1"/>
    <property type="molecule type" value="Genomic_DNA"/>
</dbReference>
<accession>D8TAS4</accession>
<protein>
    <submittedName>
        <fullName evidence="1">Uncharacterized protein</fullName>
    </submittedName>
</protein>